<sequence length="118" mass="12901">MDLEPQPPSSSASAGGSSSSSTELVHTDYTPKLTLAVRQALRQWQAQGPSELLTDIDSLIDAAFAIHQAVFRVVGRAELSTRKNTDLDDLHKQRLLGNRGAARVLASRHLPVSWAQWE</sequence>
<organism evidence="2 3">
    <name type="scientific">Laetiporus sulphureus 93-53</name>
    <dbReference type="NCBI Taxonomy" id="1314785"/>
    <lineage>
        <taxon>Eukaryota</taxon>
        <taxon>Fungi</taxon>
        <taxon>Dikarya</taxon>
        <taxon>Basidiomycota</taxon>
        <taxon>Agaricomycotina</taxon>
        <taxon>Agaricomycetes</taxon>
        <taxon>Polyporales</taxon>
        <taxon>Laetiporus</taxon>
    </lineage>
</organism>
<evidence type="ECO:0000313" key="3">
    <source>
        <dbReference type="Proteomes" id="UP000076871"/>
    </source>
</evidence>
<dbReference type="AlphaFoldDB" id="A0A165DG16"/>
<dbReference type="InParanoid" id="A0A165DG16"/>
<proteinExistence type="predicted"/>
<dbReference type="RefSeq" id="XP_040762552.1">
    <property type="nucleotide sequence ID" value="XM_040912810.1"/>
</dbReference>
<gene>
    <name evidence="2" type="ORF">LAESUDRAFT_760829</name>
</gene>
<dbReference type="Proteomes" id="UP000076871">
    <property type="component" value="Unassembled WGS sequence"/>
</dbReference>
<feature type="region of interest" description="Disordered" evidence="1">
    <location>
        <begin position="1"/>
        <end position="24"/>
    </location>
</feature>
<name>A0A165DG16_9APHY</name>
<dbReference type="GeneID" id="63829838"/>
<feature type="compositionally biased region" description="Low complexity" evidence="1">
    <location>
        <begin position="9"/>
        <end position="21"/>
    </location>
</feature>
<evidence type="ECO:0000313" key="2">
    <source>
        <dbReference type="EMBL" id="KZT04812.1"/>
    </source>
</evidence>
<reference evidence="2 3" key="1">
    <citation type="journal article" date="2016" name="Mol. Biol. Evol.">
        <title>Comparative Genomics of Early-Diverging Mushroom-Forming Fungi Provides Insights into the Origins of Lignocellulose Decay Capabilities.</title>
        <authorList>
            <person name="Nagy L.G."/>
            <person name="Riley R."/>
            <person name="Tritt A."/>
            <person name="Adam C."/>
            <person name="Daum C."/>
            <person name="Floudas D."/>
            <person name="Sun H."/>
            <person name="Yadav J.S."/>
            <person name="Pangilinan J."/>
            <person name="Larsson K.H."/>
            <person name="Matsuura K."/>
            <person name="Barry K."/>
            <person name="Labutti K."/>
            <person name="Kuo R."/>
            <person name="Ohm R.A."/>
            <person name="Bhattacharya S.S."/>
            <person name="Shirouzu T."/>
            <person name="Yoshinaga Y."/>
            <person name="Martin F.M."/>
            <person name="Grigoriev I.V."/>
            <person name="Hibbett D.S."/>
        </authorList>
    </citation>
    <scope>NUCLEOTIDE SEQUENCE [LARGE SCALE GENOMIC DNA]</scope>
    <source>
        <strain evidence="2 3">93-53</strain>
    </source>
</reference>
<evidence type="ECO:0000256" key="1">
    <source>
        <dbReference type="SAM" id="MobiDB-lite"/>
    </source>
</evidence>
<dbReference type="EMBL" id="KV427634">
    <property type="protein sequence ID" value="KZT04812.1"/>
    <property type="molecule type" value="Genomic_DNA"/>
</dbReference>
<protein>
    <submittedName>
        <fullName evidence="2">Uncharacterized protein</fullName>
    </submittedName>
</protein>
<keyword evidence="3" id="KW-1185">Reference proteome</keyword>
<accession>A0A165DG16</accession>